<evidence type="ECO:0000313" key="2">
    <source>
        <dbReference type="EMBL" id="PMD27913.1"/>
    </source>
</evidence>
<feature type="compositionally biased region" description="Polar residues" evidence="1">
    <location>
        <begin position="309"/>
        <end position="328"/>
    </location>
</feature>
<evidence type="ECO:0000256" key="1">
    <source>
        <dbReference type="SAM" id="MobiDB-lite"/>
    </source>
</evidence>
<name>A0A2J6QNS7_9HELO</name>
<gene>
    <name evidence="2" type="ORF">NA56DRAFT_696931</name>
</gene>
<reference evidence="2 3" key="1">
    <citation type="submission" date="2016-05" db="EMBL/GenBank/DDBJ databases">
        <title>A degradative enzymes factory behind the ericoid mycorrhizal symbiosis.</title>
        <authorList>
            <consortium name="DOE Joint Genome Institute"/>
            <person name="Martino E."/>
            <person name="Morin E."/>
            <person name="Grelet G."/>
            <person name="Kuo A."/>
            <person name="Kohler A."/>
            <person name="Daghino S."/>
            <person name="Barry K."/>
            <person name="Choi C."/>
            <person name="Cichocki N."/>
            <person name="Clum A."/>
            <person name="Copeland A."/>
            <person name="Hainaut M."/>
            <person name="Haridas S."/>
            <person name="Labutti K."/>
            <person name="Lindquist E."/>
            <person name="Lipzen A."/>
            <person name="Khouja H.-R."/>
            <person name="Murat C."/>
            <person name="Ohm R."/>
            <person name="Olson A."/>
            <person name="Spatafora J."/>
            <person name="Veneault-Fourrey C."/>
            <person name="Henrissat B."/>
            <person name="Grigoriev I."/>
            <person name="Martin F."/>
            <person name="Perotto S."/>
        </authorList>
    </citation>
    <scope>NUCLEOTIDE SEQUENCE [LARGE SCALE GENOMIC DNA]</scope>
    <source>
        <strain evidence="2 3">UAMH 7357</strain>
    </source>
</reference>
<dbReference type="Proteomes" id="UP000235672">
    <property type="component" value="Unassembled WGS sequence"/>
</dbReference>
<dbReference type="EMBL" id="KZ613465">
    <property type="protein sequence ID" value="PMD27913.1"/>
    <property type="molecule type" value="Genomic_DNA"/>
</dbReference>
<proteinExistence type="predicted"/>
<accession>A0A2J6QNS7</accession>
<evidence type="ECO:0000313" key="3">
    <source>
        <dbReference type="Proteomes" id="UP000235672"/>
    </source>
</evidence>
<dbReference type="AlphaFoldDB" id="A0A2J6QNS7"/>
<sequence length="328" mass="35531">MTNAWGYWNVTLECVSSPGLRSHAQTTLIDINARSVSRDEAFVTGNLDRACAQVPYHSSSLGESRQYWCTSGFPIKIPALASLVHVLANATPKSATNIQDIRAIKARATSAPCYRSGTPCSRCRCDRCDHVQKGKKGEGTVAKEGRRQNSGRATGQLHTIYEVVEKRRFLQATWVFAELASPHVKRLVRHPTVEIRDLHVIGRGYLGVPLLRRFMAGDNHTLALVERSRSGIVADVIGLGATGGTHETVNLQQSLRGDPAAVAPLEVCAPKSARLSGDGTGTVAIEEDEEISRSDLAGAHLRDPRIPTPLNTPNGITSPQLTNFQVAE</sequence>
<protein>
    <submittedName>
        <fullName evidence="2">Uncharacterized protein</fullName>
    </submittedName>
</protein>
<organism evidence="2 3">
    <name type="scientific">Hyaloscypha hepaticicola</name>
    <dbReference type="NCBI Taxonomy" id="2082293"/>
    <lineage>
        <taxon>Eukaryota</taxon>
        <taxon>Fungi</taxon>
        <taxon>Dikarya</taxon>
        <taxon>Ascomycota</taxon>
        <taxon>Pezizomycotina</taxon>
        <taxon>Leotiomycetes</taxon>
        <taxon>Helotiales</taxon>
        <taxon>Hyaloscyphaceae</taxon>
        <taxon>Hyaloscypha</taxon>
    </lineage>
</organism>
<feature type="region of interest" description="Disordered" evidence="1">
    <location>
        <begin position="294"/>
        <end position="328"/>
    </location>
</feature>
<keyword evidence="3" id="KW-1185">Reference proteome</keyword>